<sequence length="62" mass="6643">MEAGARFDYDAATAPLIYNKDVVKITVSTPCCAKTILITVPAMISALAAKMSWGEMVGLFFV</sequence>
<comment type="caution">
    <text evidence="1">The sequence shown here is derived from an EMBL/GenBank/DDBJ whole genome shotgun (WGS) entry which is preliminary data.</text>
</comment>
<evidence type="ECO:0000313" key="1">
    <source>
        <dbReference type="EMBL" id="MBK7417569.1"/>
    </source>
</evidence>
<reference evidence="1 2" key="1">
    <citation type="submission" date="2020-10" db="EMBL/GenBank/DDBJ databases">
        <title>Connecting structure to function with the recovery of over 1000 high-quality activated sludge metagenome-assembled genomes encoding full-length rRNA genes using long-read sequencing.</title>
        <authorList>
            <person name="Singleton C.M."/>
            <person name="Petriglieri F."/>
            <person name="Kristensen J.M."/>
            <person name="Kirkegaard R.H."/>
            <person name="Michaelsen T.Y."/>
            <person name="Andersen M.H."/>
            <person name="Karst S.M."/>
            <person name="Dueholm M.S."/>
            <person name="Nielsen P.H."/>
            <person name="Albertsen M."/>
        </authorList>
    </citation>
    <scope>NUCLEOTIDE SEQUENCE [LARGE SCALE GENOMIC DNA]</scope>
    <source>
        <strain evidence="1">EsbW_18-Q3-R4-48_BATAC.463</strain>
    </source>
</reference>
<gene>
    <name evidence="1" type="ORF">IPJ38_23340</name>
</gene>
<dbReference type="AlphaFoldDB" id="A0A935K6J7"/>
<proteinExistence type="predicted"/>
<evidence type="ECO:0000313" key="2">
    <source>
        <dbReference type="Proteomes" id="UP000739411"/>
    </source>
</evidence>
<protein>
    <submittedName>
        <fullName evidence="1">Uncharacterized protein</fullName>
    </submittedName>
</protein>
<name>A0A935K6J7_9RHOO</name>
<dbReference type="EMBL" id="JADJMS010000054">
    <property type="protein sequence ID" value="MBK7417569.1"/>
    <property type="molecule type" value="Genomic_DNA"/>
</dbReference>
<accession>A0A935K6J7</accession>
<dbReference type="Proteomes" id="UP000739411">
    <property type="component" value="Unassembled WGS sequence"/>
</dbReference>
<organism evidence="1 2">
    <name type="scientific">Candidatus Dechloromonas phosphorivorans</name>
    <dbReference type="NCBI Taxonomy" id="2899244"/>
    <lineage>
        <taxon>Bacteria</taxon>
        <taxon>Pseudomonadati</taxon>
        <taxon>Pseudomonadota</taxon>
        <taxon>Betaproteobacteria</taxon>
        <taxon>Rhodocyclales</taxon>
        <taxon>Azonexaceae</taxon>
        <taxon>Dechloromonas</taxon>
    </lineage>
</organism>